<name>A0A316X595_9FLAO</name>
<dbReference type="AlphaFoldDB" id="A0A316X595"/>
<dbReference type="InterPro" id="IPR056600">
    <property type="entry name" value="GBD_T9SS_assoc"/>
</dbReference>
<dbReference type="InterPro" id="IPR003961">
    <property type="entry name" value="FN3_dom"/>
</dbReference>
<dbReference type="PROSITE" id="PS50853">
    <property type="entry name" value="FN3"/>
    <property type="match status" value="1"/>
</dbReference>
<dbReference type="Pfam" id="PF23759">
    <property type="entry name" value="GBD_T9SS_assoc"/>
    <property type="match status" value="3"/>
</dbReference>
<feature type="chain" id="PRO_5016299611" description="Fibronectin type-III domain-containing protein" evidence="2">
    <location>
        <begin position="19"/>
        <end position="929"/>
    </location>
</feature>
<keyword evidence="1 2" id="KW-0732">Signal</keyword>
<evidence type="ECO:0000313" key="5">
    <source>
        <dbReference type="Proteomes" id="UP000236182"/>
    </source>
</evidence>
<feature type="domain" description="Fibronectin type-III" evidence="3">
    <location>
        <begin position="194"/>
        <end position="294"/>
    </location>
</feature>
<protein>
    <recommendedName>
        <fullName evidence="3">Fibronectin type-III domain-containing protein</fullName>
    </recommendedName>
</protein>
<evidence type="ECO:0000256" key="2">
    <source>
        <dbReference type="SAM" id="SignalP"/>
    </source>
</evidence>
<comment type="caution">
    <text evidence="4">The sequence shown here is derived from an EMBL/GenBank/DDBJ whole genome shotgun (WGS) entry which is preliminary data.</text>
</comment>
<feature type="signal peptide" evidence="2">
    <location>
        <begin position="1"/>
        <end position="18"/>
    </location>
</feature>
<dbReference type="EMBL" id="PPEI02000002">
    <property type="protein sequence ID" value="PWN66458.1"/>
    <property type="molecule type" value="Genomic_DNA"/>
</dbReference>
<dbReference type="Gene3D" id="2.60.120.380">
    <property type="match status" value="3"/>
</dbReference>
<dbReference type="Proteomes" id="UP000236182">
    <property type="component" value="Unassembled WGS sequence"/>
</dbReference>
<organism evidence="4 5">
    <name type="scientific">Chryseobacterium oncorhynchi</name>
    <dbReference type="NCBI Taxonomy" id="741074"/>
    <lineage>
        <taxon>Bacteria</taxon>
        <taxon>Pseudomonadati</taxon>
        <taxon>Bacteroidota</taxon>
        <taxon>Flavobacteriia</taxon>
        <taxon>Flavobacteriales</taxon>
        <taxon>Weeksellaceae</taxon>
        <taxon>Chryseobacterium group</taxon>
        <taxon>Chryseobacterium</taxon>
    </lineage>
</organism>
<sequence length="929" mass="96749">MKKILLLCLLTVSMILSAQITLGEGSTTIGNAPVNTYYGYSYTQQIFTKQEINANAAGNITGLKFYLDPAGTIDNSSDWVVYLGHTTKTNFTSGSNWVPLAQMTQVFAGTVSNSNGVVEITFATPFAYNNIQNLVLAIDENMSDYDDDEVFSVYNAVQDRAIAYSSDFEDPDPSDPPVGTSLGYRSVISFMGLTPSAIPACAAVSYPANNATLVPLSPTITWFASQGATSYKVSIGTTPGGTDIANQQVVTTTSFTPAAPLAINTTYYLKVISVGTGGESSGCTDVKFKTIPPPPANDNCTAAVNLTVNPDLNCGTVTAGTTVSATDSGLTPDPCFGTPDDDVWYKFTATASNHVISLKNVVSAGTVSSTDTYFQVFSGDCATLNSILCSDPETATATGLTAGSTYYIRVYSYGNGGSAQNFNICVGTLPPPPANDECSAAINLTVNPDMNCGTVTAGTTLSATDSSLDPTPCFGTPDDDVWYKFTATAASHVISLRNIVGVGTGSTSTDTYFQVFSGSCGGLTSILCSDPESAIVAGLNTGETYYVRVYSYGGTGRAQSFNICVGTLPPPPTNDDCASAVTLTVNPNMNCGTVTSGHTLGATDSGLVPAPCYGNPDDDVWFKFTATAASHTITLSDVVSLGTSQTTDSYFQVFSGSCDALVSVLCSDPLSGVASGLTAGSTYYVRVYTYGGTETAIGFKICVGTLPPPPVNDACAGALMASVFPYSYTQADAAGATNNGGFITTCSNNPMNDGTWFTFTGDGTAHEIAVSMPAGSSFDPQIGVFSGSCDNLTCVATADNGGGGTTETVSVATVAGTVYHVNVGHYSDDEDKLEETFTITINKENLGTSETSKAKNDIKVYPNPFAEVLNISKADLVKSISVLEVSGRLVKTIENPSSVLHLGDLKQGMYLVVLNMKDGTKQTVKAIKK</sequence>
<dbReference type="Pfam" id="PF18962">
    <property type="entry name" value="Por_Secre_tail"/>
    <property type="match status" value="1"/>
</dbReference>
<gene>
    <name evidence="4" type="ORF">C1638_008860</name>
</gene>
<dbReference type="InterPro" id="IPR026444">
    <property type="entry name" value="Secre_tail"/>
</dbReference>
<evidence type="ECO:0000259" key="3">
    <source>
        <dbReference type="PROSITE" id="PS50853"/>
    </source>
</evidence>
<evidence type="ECO:0000256" key="1">
    <source>
        <dbReference type="ARBA" id="ARBA00022729"/>
    </source>
</evidence>
<keyword evidence="5" id="KW-1185">Reference proteome</keyword>
<dbReference type="InterPro" id="IPR013783">
    <property type="entry name" value="Ig-like_fold"/>
</dbReference>
<dbReference type="SUPFAM" id="SSF49265">
    <property type="entry name" value="Fibronectin type III"/>
    <property type="match status" value="1"/>
</dbReference>
<reference evidence="4" key="1">
    <citation type="submission" date="2018-04" db="EMBL/GenBank/DDBJ databases">
        <title>Draft Genome Sequences of Chryseobacterium lactis NCTC11390T isolated from milk, Chryseobacterium oncorhynchi 701B-08T from rainbow trout, and Chryseobacterium viscerum 687B-08T from diseased fish.</title>
        <authorList>
            <person name="Jeong J.-J."/>
            <person name="Lee Y.J."/>
            <person name="Pathiraja D."/>
            <person name="Park B."/>
            <person name="Choi I.-G."/>
            <person name="Kim K.D."/>
        </authorList>
    </citation>
    <scope>NUCLEOTIDE SEQUENCE [LARGE SCALE GENOMIC DNA]</scope>
    <source>
        <strain evidence="4">701B-08</strain>
    </source>
</reference>
<proteinExistence type="predicted"/>
<dbReference type="OrthoDB" id="869215at2"/>
<dbReference type="InterPro" id="IPR036116">
    <property type="entry name" value="FN3_sf"/>
</dbReference>
<dbReference type="Gene3D" id="2.60.40.10">
    <property type="entry name" value="Immunoglobulins"/>
    <property type="match status" value="1"/>
</dbReference>
<dbReference type="NCBIfam" id="TIGR04183">
    <property type="entry name" value="Por_Secre_tail"/>
    <property type="match status" value="1"/>
</dbReference>
<dbReference type="RefSeq" id="WP_109620137.1">
    <property type="nucleotide sequence ID" value="NZ_PPEI02000002.1"/>
</dbReference>
<accession>A0A316X595</accession>
<evidence type="ECO:0000313" key="4">
    <source>
        <dbReference type="EMBL" id="PWN66458.1"/>
    </source>
</evidence>